<reference evidence="3 4" key="1">
    <citation type="submission" date="2020-08" db="EMBL/GenBank/DDBJ databases">
        <title>Cohnella phylogeny.</title>
        <authorList>
            <person name="Dunlap C."/>
        </authorList>
    </citation>
    <scope>NUCLEOTIDE SEQUENCE [LARGE SCALE GENOMIC DNA]</scope>
    <source>
        <strain evidence="3 4">DSM 25241</strain>
    </source>
</reference>
<evidence type="ECO:0000313" key="4">
    <source>
        <dbReference type="Proteomes" id="UP000535838"/>
    </source>
</evidence>
<dbReference type="SUPFAM" id="SSF53448">
    <property type="entry name" value="Nucleotide-diphospho-sugar transferases"/>
    <property type="match status" value="1"/>
</dbReference>
<comment type="similarity">
    <text evidence="1">Belongs to the glycosyltransferase 2 family.</text>
</comment>
<gene>
    <name evidence="3" type="ORF">H7B67_00350</name>
</gene>
<comment type="caution">
    <text evidence="3">The sequence shown here is derived from an EMBL/GenBank/DDBJ whole genome shotgun (WGS) entry which is preliminary data.</text>
</comment>
<protein>
    <submittedName>
        <fullName evidence="3">Glycosyltransferase</fullName>
    </submittedName>
</protein>
<proteinExistence type="inferred from homology"/>
<evidence type="ECO:0000259" key="2">
    <source>
        <dbReference type="Pfam" id="PF00535"/>
    </source>
</evidence>
<feature type="domain" description="Glycosyltransferase 2-like" evidence="2">
    <location>
        <begin position="7"/>
        <end position="169"/>
    </location>
</feature>
<dbReference type="Pfam" id="PF00535">
    <property type="entry name" value="Glycos_transf_2"/>
    <property type="match status" value="1"/>
</dbReference>
<dbReference type="Gene3D" id="3.90.550.10">
    <property type="entry name" value="Spore Coat Polysaccharide Biosynthesis Protein SpsA, Chain A"/>
    <property type="match status" value="1"/>
</dbReference>
<dbReference type="InterPro" id="IPR029044">
    <property type="entry name" value="Nucleotide-diphossugar_trans"/>
</dbReference>
<dbReference type="Proteomes" id="UP000535838">
    <property type="component" value="Unassembled WGS sequence"/>
</dbReference>
<dbReference type="InterPro" id="IPR029063">
    <property type="entry name" value="SAM-dependent_MTases_sf"/>
</dbReference>
<name>A0A841SN19_9BACL</name>
<dbReference type="SUPFAM" id="SSF53335">
    <property type="entry name" value="S-adenosyl-L-methionine-dependent methyltransferases"/>
    <property type="match status" value="1"/>
</dbReference>
<accession>A0A841SN19</accession>
<organism evidence="3 4">
    <name type="scientific">Cohnella thailandensis</name>
    <dbReference type="NCBI Taxonomy" id="557557"/>
    <lineage>
        <taxon>Bacteria</taxon>
        <taxon>Bacillati</taxon>
        <taxon>Bacillota</taxon>
        <taxon>Bacilli</taxon>
        <taxon>Bacillales</taxon>
        <taxon>Paenibacillaceae</taxon>
        <taxon>Cohnella</taxon>
    </lineage>
</organism>
<dbReference type="Gene3D" id="3.40.50.720">
    <property type="entry name" value="NAD(P)-binding Rossmann-like Domain"/>
    <property type="match status" value="1"/>
</dbReference>
<dbReference type="EMBL" id="JACJVQ010000001">
    <property type="protein sequence ID" value="MBB6632572.1"/>
    <property type="molecule type" value="Genomic_DNA"/>
</dbReference>
<dbReference type="PANTHER" id="PTHR22916">
    <property type="entry name" value="GLYCOSYLTRANSFERASE"/>
    <property type="match status" value="1"/>
</dbReference>
<evidence type="ECO:0000313" key="3">
    <source>
        <dbReference type="EMBL" id="MBB6632572.1"/>
    </source>
</evidence>
<evidence type="ECO:0000256" key="1">
    <source>
        <dbReference type="ARBA" id="ARBA00006739"/>
    </source>
</evidence>
<dbReference type="InterPro" id="IPR001173">
    <property type="entry name" value="Glyco_trans_2-like"/>
</dbReference>
<dbReference type="PANTHER" id="PTHR22916:SF3">
    <property type="entry name" value="UDP-GLCNAC:BETAGAL BETA-1,3-N-ACETYLGLUCOSAMINYLTRANSFERASE-LIKE PROTEIN 1"/>
    <property type="match status" value="1"/>
</dbReference>
<sequence>MGNPMVSVFMVTYNHERFIREAIESVLEQETDFNYELVICEDCSTDGTARIIQEYAEKYPHKIKANINKVNVGAQKNFTNITKLCSGKYVAILDGDDFWTHSLKLQRQVDFLEKNSDCTICWHPRTVFSETGEFEPYETHSTERYRKEKLTVNSLIFSNFIPTSSIMFRNHVVVEIPKWFENLPMSDAPLNLLLAHHGNIGYIGYNMAAYREHSGGIWSSTKKERQIYNTEKYIEVYLKFNQETKYKYDHLIQQSIFSRMTSLINFYRYYLGENSSKELSLLKIMNKLKSNVSIHSRFAKKSIAVFGTGEASKRVLNMLRSLDVEVEYFLDNNSKKWGESFEGASVISPDEINSRSLDDSLIIIASMYYKDISEQLVEMGLEIDKHFINGFDYEKLMETGKETLVSMELEIPILKLVQN</sequence>
<dbReference type="RefSeq" id="WP_185117815.1">
    <property type="nucleotide sequence ID" value="NZ_JACJVQ010000001.1"/>
</dbReference>
<keyword evidence="3" id="KW-0808">Transferase</keyword>
<keyword evidence="4" id="KW-1185">Reference proteome</keyword>
<dbReference type="GO" id="GO:0016758">
    <property type="term" value="F:hexosyltransferase activity"/>
    <property type="evidence" value="ECO:0007669"/>
    <property type="project" value="UniProtKB-ARBA"/>
</dbReference>
<dbReference type="AlphaFoldDB" id="A0A841SN19"/>